<sequence length="352" mass="38025">MDGPLWTDTHAPALADLPQDDVRDRLARAVDEPMNLVVQGPPGSGKTAAVRALAAAAHDDPDTDLIEINVADFFGRTKKEIREDPRFASFLQGRSRMAKRDMINRVLKESAANAPMSGTYKTVLLDNAEAIREDFQQALRRVMEQYHRTTQFVIATRQPAKLIPPIRSRCFPVPVRAPTTDETIDVLAGICDAEGVEHDDDGLEFVASAAAGDLRRAVLSAQTTAVEHDEVTMSAAYETLGEVGTDETVLSALEAAQARELSDARSALDDLLHDDGYEGGDLLRELLRVARSKSDASPASVARLHALAGEVDLDLVEGSDDRLHLTHLLAAWGAGRTTTETTVRDAADAADA</sequence>
<dbReference type="InterPro" id="IPR013748">
    <property type="entry name" value="Rep_factorC_C"/>
</dbReference>
<evidence type="ECO:0000256" key="2">
    <source>
        <dbReference type="ARBA" id="ARBA00014164"/>
    </source>
</evidence>
<keyword evidence="4" id="KW-0547">Nucleotide-binding</keyword>
<proteinExistence type="inferred from homology"/>
<dbReference type="GO" id="GO:0006260">
    <property type="term" value="P:DNA replication"/>
    <property type="evidence" value="ECO:0007669"/>
    <property type="project" value="UniProtKB-KW"/>
</dbReference>
<feature type="domain" description="AAA+ ATPase" evidence="7">
    <location>
        <begin position="32"/>
        <end position="181"/>
    </location>
</feature>
<dbReference type="RefSeq" id="WP_284033051.1">
    <property type="nucleotide sequence ID" value="NZ_CP126154.1"/>
</dbReference>
<dbReference type="GO" id="GO:0005524">
    <property type="term" value="F:ATP binding"/>
    <property type="evidence" value="ECO:0007669"/>
    <property type="project" value="UniProtKB-KW"/>
</dbReference>
<dbReference type="Gene3D" id="1.10.8.60">
    <property type="match status" value="1"/>
</dbReference>
<organism evidence="8 9">
    <name type="scientific">Halobaculum lipolyticum</name>
    <dbReference type="NCBI Taxonomy" id="3032001"/>
    <lineage>
        <taxon>Archaea</taxon>
        <taxon>Methanobacteriati</taxon>
        <taxon>Methanobacteriota</taxon>
        <taxon>Stenosarchaea group</taxon>
        <taxon>Halobacteria</taxon>
        <taxon>Halobacteriales</taxon>
        <taxon>Haloferacaceae</taxon>
        <taxon>Halobaculum</taxon>
    </lineage>
</organism>
<dbReference type="InterPro" id="IPR050238">
    <property type="entry name" value="DNA_Rep/Repair_Clamp_Loader"/>
</dbReference>
<dbReference type="Pfam" id="PF21960">
    <property type="entry name" value="RCF1-5-like_lid"/>
    <property type="match status" value="1"/>
</dbReference>
<evidence type="ECO:0000313" key="8">
    <source>
        <dbReference type="EMBL" id="MFC7070108.1"/>
    </source>
</evidence>
<dbReference type="PANTHER" id="PTHR11669">
    <property type="entry name" value="REPLICATION FACTOR C / DNA POLYMERASE III GAMMA-TAU SUBUNIT"/>
    <property type="match status" value="1"/>
</dbReference>
<evidence type="ECO:0000259" key="7">
    <source>
        <dbReference type="SMART" id="SM00382"/>
    </source>
</evidence>
<evidence type="ECO:0000256" key="1">
    <source>
        <dbReference type="ARBA" id="ARBA00009668"/>
    </source>
</evidence>
<dbReference type="PANTHER" id="PTHR11669:SF20">
    <property type="entry name" value="REPLICATION FACTOR C SUBUNIT 4"/>
    <property type="match status" value="1"/>
</dbReference>
<gene>
    <name evidence="8" type="ORF">ACFQL9_10695</name>
</gene>
<dbReference type="SUPFAM" id="SSF52540">
    <property type="entry name" value="P-loop containing nucleoside triphosphate hydrolases"/>
    <property type="match status" value="1"/>
</dbReference>
<evidence type="ECO:0000256" key="4">
    <source>
        <dbReference type="ARBA" id="ARBA00022741"/>
    </source>
</evidence>
<comment type="similarity">
    <text evidence="1">Belongs to the activator 1 small subunits family. RfcS subfamily.</text>
</comment>
<dbReference type="AlphaFoldDB" id="A0ABD5WAY5"/>
<name>A0ABD5WAY5_9EURY</name>
<dbReference type="Gene3D" id="1.20.272.10">
    <property type="match status" value="1"/>
</dbReference>
<dbReference type="InterPro" id="IPR003959">
    <property type="entry name" value="ATPase_AAA_core"/>
</dbReference>
<accession>A0ABD5WAY5</accession>
<keyword evidence="9" id="KW-1185">Reference proteome</keyword>
<dbReference type="InterPro" id="IPR003593">
    <property type="entry name" value="AAA+_ATPase"/>
</dbReference>
<evidence type="ECO:0000256" key="3">
    <source>
        <dbReference type="ARBA" id="ARBA00022705"/>
    </source>
</evidence>
<dbReference type="Pfam" id="PF00004">
    <property type="entry name" value="AAA"/>
    <property type="match status" value="1"/>
</dbReference>
<dbReference type="Pfam" id="PF08542">
    <property type="entry name" value="Rep_fac_C"/>
    <property type="match status" value="1"/>
</dbReference>
<dbReference type="NCBIfam" id="NF009067">
    <property type="entry name" value="PRK12402.1"/>
    <property type="match status" value="1"/>
</dbReference>
<evidence type="ECO:0000256" key="5">
    <source>
        <dbReference type="ARBA" id="ARBA00022840"/>
    </source>
</evidence>
<keyword evidence="5" id="KW-0067">ATP-binding</keyword>
<evidence type="ECO:0000313" key="9">
    <source>
        <dbReference type="Proteomes" id="UP001596461"/>
    </source>
</evidence>
<evidence type="ECO:0000256" key="6">
    <source>
        <dbReference type="ARBA" id="ARBA00031749"/>
    </source>
</evidence>
<reference evidence="8 9" key="1">
    <citation type="journal article" date="2019" name="Int. J. Syst. Evol. Microbiol.">
        <title>The Global Catalogue of Microorganisms (GCM) 10K type strain sequencing project: providing services to taxonomists for standard genome sequencing and annotation.</title>
        <authorList>
            <consortium name="The Broad Institute Genomics Platform"/>
            <consortium name="The Broad Institute Genome Sequencing Center for Infectious Disease"/>
            <person name="Wu L."/>
            <person name="Ma J."/>
        </authorList>
    </citation>
    <scope>NUCLEOTIDE SEQUENCE [LARGE SCALE GENOMIC DNA]</scope>
    <source>
        <strain evidence="8 9">DT31</strain>
    </source>
</reference>
<keyword evidence="3" id="KW-0235">DNA replication</keyword>
<dbReference type="GeneID" id="81124964"/>
<dbReference type="InterPro" id="IPR008921">
    <property type="entry name" value="DNA_pol3_clamp-load_cplx_C"/>
</dbReference>
<dbReference type="SMART" id="SM00382">
    <property type="entry name" value="AAA"/>
    <property type="match status" value="1"/>
</dbReference>
<dbReference type="CDD" id="cd00009">
    <property type="entry name" value="AAA"/>
    <property type="match status" value="1"/>
</dbReference>
<dbReference type="Proteomes" id="UP001596461">
    <property type="component" value="Unassembled WGS sequence"/>
</dbReference>
<protein>
    <recommendedName>
        <fullName evidence="2">Replication factor C small subunit</fullName>
    </recommendedName>
    <alternativeName>
        <fullName evidence="6">Clamp loader small subunit</fullName>
    </alternativeName>
</protein>
<dbReference type="Gene3D" id="3.40.50.300">
    <property type="entry name" value="P-loop containing nucleotide triphosphate hydrolases"/>
    <property type="match status" value="1"/>
</dbReference>
<dbReference type="SUPFAM" id="SSF48019">
    <property type="entry name" value="post-AAA+ oligomerization domain-like"/>
    <property type="match status" value="1"/>
</dbReference>
<comment type="caution">
    <text evidence="8">The sequence shown here is derived from an EMBL/GenBank/DDBJ whole genome shotgun (WGS) entry which is preliminary data.</text>
</comment>
<dbReference type="InterPro" id="IPR027417">
    <property type="entry name" value="P-loop_NTPase"/>
</dbReference>
<dbReference type="EMBL" id="JBHTAH010000008">
    <property type="protein sequence ID" value="MFC7070108.1"/>
    <property type="molecule type" value="Genomic_DNA"/>
</dbReference>